<gene>
    <name evidence="7" type="ORF">EDD66_11713</name>
</gene>
<comment type="catalytic activity">
    <reaction evidence="5">
        <text>dUTP + H2O = dUMP + diphosphate + H(+)</text>
        <dbReference type="Rhea" id="RHEA:10248"/>
        <dbReference type="ChEBI" id="CHEBI:15377"/>
        <dbReference type="ChEBI" id="CHEBI:15378"/>
        <dbReference type="ChEBI" id="CHEBI:33019"/>
        <dbReference type="ChEBI" id="CHEBI:61555"/>
        <dbReference type="ChEBI" id="CHEBI:246422"/>
        <dbReference type="EC" id="3.6.1.23"/>
    </reaction>
</comment>
<dbReference type="PANTHER" id="PTHR11241">
    <property type="entry name" value="DEOXYURIDINE 5'-TRIPHOSPHATE NUCLEOTIDOHYDROLASE"/>
    <property type="match status" value="1"/>
</dbReference>
<organism evidence="7 8">
    <name type="scientific">Mobilisporobacter senegalensis</name>
    <dbReference type="NCBI Taxonomy" id="1329262"/>
    <lineage>
        <taxon>Bacteria</taxon>
        <taxon>Bacillati</taxon>
        <taxon>Bacillota</taxon>
        <taxon>Clostridia</taxon>
        <taxon>Lachnospirales</taxon>
        <taxon>Lachnospiraceae</taxon>
        <taxon>Mobilisporobacter</taxon>
    </lineage>
</organism>
<keyword evidence="8" id="KW-1185">Reference proteome</keyword>
<evidence type="ECO:0000256" key="3">
    <source>
        <dbReference type="ARBA" id="ARBA00022801"/>
    </source>
</evidence>
<protein>
    <recommendedName>
        <fullName evidence="2">dUTP diphosphatase</fullName>
        <ecNumber evidence="2">3.6.1.23</ecNumber>
    </recommendedName>
</protein>
<feature type="domain" description="dUTPase-like" evidence="6">
    <location>
        <begin position="37"/>
        <end position="168"/>
    </location>
</feature>
<keyword evidence="3" id="KW-0378">Hydrolase</keyword>
<dbReference type="PANTHER" id="PTHR11241:SF0">
    <property type="entry name" value="DEOXYURIDINE 5'-TRIPHOSPHATE NUCLEOTIDOHYDROLASE"/>
    <property type="match status" value="1"/>
</dbReference>
<dbReference type="Proteomes" id="UP000273083">
    <property type="component" value="Unassembled WGS sequence"/>
</dbReference>
<evidence type="ECO:0000256" key="4">
    <source>
        <dbReference type="ARBA" id="ARBA00023080"/>
    </source>
</evidence>
<evidence type="ECO:0000259" key="6">
    <source>
        <dbReference type="Pfam" id="PF00692"/>
    </source>
</evidence>
<comment type="similarity">
    <text evidence="1">Belongs to the dUTPase family.</text>
</comment>
<evidence type="ECO:0000313" key="7">
    <source>
        <dbReference type="EMBL" id="ROR22101.1"/>
    </source>
</evidence>
<dbReference type="GO" id="GO:0046081">
    <property type="term" value="P:dUTP catabolic process"/>
    <property type="evidence" value="ECO:0007669"/>
    <property type="project" value="InterPro"/>
</dbReference>
<dbReference type="Gene3D" id="2.70.40.10">
    <property type="match status" value="1"/>
</dbReference>
<dbReference type="GO" id="GO:0004170">
    <property type="term" value="F:dUTP diphosphatase activity"/>
    <property type="evidence" value="ECO:0007669"/>
    <property type="project" value="UniProtKB-EC"/>
</dbReference>
<evidence type="ECO:0000256" key="1">
    <source>
        <dbReference type="ARBA" id="ARBA00006581"/>
    </source>
</evidence>
<evidence type="ECO:0000313" key="8">
    <source>
        <dbReference type="Proteomes" id="UP000273083"/>
    </source>
</evidence>
<dbReference type="GO" id="GO:0006226">
    <property type="term" value="P:dUMP biosynthetic process"/>
    <property type="evidence" value="ECO:0007669"/>
    <property type="project" value="InterPro"/>
</dbReference>
<proteinExistence type="inferred from homology"/>
<sequence>MKKVAQFFKVSKEQFIKDWMDSFENDTKEFAEQLYEKIKLPKRATTGSAGYDFYSPVTFILNPGETIKIPTGIRVRIDENWVLKCYPRSGLGFKFRLQLNNTVGIIDSDYYFSDNEGHIFSKITNDSNEGKSVNIEEGTGFMQGIFVEYGITVDDDATEIRNGGFGSTTK</sequence>
<dbReference type="InterPro" id="IPR036157">
    <property type="entry name" value="dUTPase-like_sf"/>
</dbReference>
<dbReference type="AlphaFoldDB" id="A0A3N1X7U9"/>
<dbReference type="Pfam" id="PF00692">
    <property type="entry name" value="dUTPase"/>
    <property type="match status" value="1"/>
</dbReference>
<dbReference type="GO" id="GO:0000287">
    <property type="term" value="F:magnesium ion binding"/>
    <property type="evidence" value="ECO:0007669"/>
    <property type="project" value="InterPro"/>
</dbReference>
<dbReference type="CDD" id="cd07557">
    <property type="entry name" value="trimeric_dUTPase"/>
    <property type="match status" value="1"/>
</dbReference>
<dbReference type="RefSeq" id="WP_123610919.1">
    <property type="nucleotide sequence ID" value="NZ_RJVG01000017.1"/>
</dbReference>
<reference evidence="7 8" key="1">
    <citation type="submission" date="2018-11" db="EMBL/GenBank/DDBJ databases">
        <title>Genomic Encyclopedia of Type Strains, Phase IV (KMG-IV): sequencing the most valuable type-strain genomes for metagenomic binning, comparative biology and taxonomic classification.</title>
        <authorList>
            <person name="Goeker M."/>
        </authorList>
    </citation>
    <scope>NUCLEOTIDE SEQUENCE [LARGE SCALE GENOMIC DNA]</scope>
    <source>
        <strain evidence="7 8">DSM 26537</strain>
    </source>
</reference>
<dbReference type="InterPro" id="IPR033704">
    <property type="entry name" value="dUTPase_trimeric"/>
</dbReference>
<name>A0A3N1X7U9_9FIRM</name>
<dbReference type="OrthoDB" id="9809956at2"/>
<accession>A0A3N1X7U9</accession>
<dbReference type="EMBL" id="RJVG01000017">
    <property type="protein sequence ID" value="ROR22101.1"/>
    <property type="molecule type" value="Genomic_DNA"/>
</dbReference>
<evidence type="ECO:0000256" key="2">
    <source>
        <dbReference type="ARBA" id="ARBA00012379"/>
    </source>
</evidence>
<dbReference type="InterPro" id="IPR029054">
    <property type="entry name" value="dUTPase-like"/>
</dbReference>
<dbReference type="InterPro" id="IPR008181">
    <property type="entry name" value="dUTPase"/>
</dbReference>
<keyword evidence="4" id="KW-0546">Nucleotide metabolism</keyword>
<evidence type="ECO:0000256" key="5">
    <source>
        <dbReference type="ARBA" id="ARBA00047686"/>
    </source>
</evidence>
<dbReference type="SUPFAM" id="SSF51283">
    <property type="entry name" value="dUTPase-like"/>
    <property type="match status" value="1"/>
</dbReference>
<comment type="caution">
    <text evidence="7">The sequence shown here is derived from an EMBL/GenBank/DDBJ whole genome shotgun (WGS) entry which is preliminary data.</text>
</comment>
<dbReference type="EC" id="3.6.1.23" evidence="2"/>